<name>A0A975XUD5_9RHOO</name>
<evidence type="ECO:0000313" key="2">
    <source>
        <dbReference type="Proteomes" id="UP000683428"/>
    </source>
</evidence>
<gene>
    <name evidence="1" type="ORF">Azoinq_12730</name>
</gene>
<dbReference type="Proteomes" id="UP000683428">
    <property type="component" value="Chromosome"/>
</dbReference>
<proteinExistence type="predicted"/>
<dbReference type="KEGG" id="aiq:Azoinq_12730"/>
<sequence>MQAFRFPNGRVLPVDDNHRISTVVEVELADLFAQSAPQVRDLLAQRATGSALVEDVEYRILYGQGGELGFLVGGNVASLAKSGVLKPVSVRVKVDCATVGGVEEGLTSKHGEATMHQHMEHLEDFYGDML</sequence>
<dbReference type="RefSeq" id="WP_216128522.1">
    <property type="nucleotide sequence ID" value="NZ_CP064782.1"/>
</dbReference>
<keyword evidence="2" id="KW-1185">Reference proteome</keyword>
<dbReference type="EMBL" id="CP064782">
    <property type="protein sequence ID" value="QWT48693.1"/>
    <property type="molecule type" value="Genomic_DNA"/>
</dbReference>
<dbReference type="AlphaFoldDB" id="A0A975XUD5"/>
<accession>A0A975XUD5</accession>
<evidence type="ECO:0000313" key="1">
    <source>
        <dbReference type="EMBL" id="QWT48693.1"/>
    </source>
</evidence>
<protein>
    <submittedName>
        <fullName evidence="1">Uncharacterized protein</fullName>
    </submittedName>
</protein>
<reference evidence="1" key="1">
    <citation type="submission" date="2020-11" db="EMBL/GenBank/DDBJ databases">
        <title>Azospira inquinata sp. nov.</title>
        <authorList>
            <person name="Moe W.M."/>
            <person name="Mikes M.C."/>
        </authorList>
    </citation>
    <scope>NUCLEOTIDE SEQUENCE</scope>
    <source>
        <strain evidence="1">Azo-3</strain>
    </source>
</reference>
<organism evidence="1 2">
    <name type="scientific">Azospira inquinata</name>
    <dbReference type="NCBI Taxonomy" id="2785627"/>
    <lineage>
        <taxon>Bacteria</taxon>
        <taxon>Pseudomonadati</taxon>
        <taxon>Pseudomonadota</taxon>
        <taxon>Betaproteobacteria</taxon>
        <taxon>Rhodocyclales</taxon>
        <taxon>Rhodocyclaceae</taxon>
        <taxon>Azospira</taxon>
    </lineage>
</organism>